<keyword evidence="8" id="KW-1185">Reference proteome</keyword>
<dbReference type="InterPro" id="IPR039536">
    <property type="entry name" value="TetR_C_Proteobacteria"/>
</dbReference>
<dbReference type="PROSITE" id="PS50977">
    <property type="entry name" value="HTH_TETR_2"/>
    <property type="match status" value="1"/>
</dbReference>
<dbReference type="RefSeq" id="WP_275228596.1">
    <property type="nucleotide sequence ID" value="NZ_JARESE010000041.1"/>
</dbReference>
<dbReference type="Proteomes" id="UP001216253">
    <property type="component" value="Unassembled WGS sequence"/>
</dbReference>
<dbReference type="InterPro" id="IPR001647">
    <property type="entry name" value="HTH_TetR"/>
</dbReference>
<dbReference type="Pfam" id="PF14246">
    <property type="entry name" value="TetR_C_7"/>
    <property type="match status" value="1"/>
</dbReference>
<proteinExistence type="predicted"/>
<dbReference type="PANTHER" id="PTHR30055">
    <property type="entry name" value="HTH-TYPE TRANSCRIPTIONAL REGULATOR RUTR"/>
    <property type="match status" value="1"/>
</dbReference>
<feature type="domain" description="HTH tetR-type" evidence="6">
    <location>
        <begin position="22"/>
        <end position="82"/>
    </location>
</feature>
<accession>A0ABT5WR95</accession>
<dbReference type="InterPro" id="IPR009057">
    <property type="entry name" value="Homeodomain-like_sf"/>
</dbReference>
<evidence type="ECO:0000256" key="1">
    <source>
        <dbReference type="ARBA" id="ARBA00023015"/>
    </source>
</evidence>
<organism evidence="7 8">
    <name type="scientific">Novosphingobium album</name>
    <name type="common">ex Liu et al. 2023</name>
    <dbReference type="NCBI Taxonomy" id="3031130"/>
    <lineage>
        <taxon>Bacteria</taxon>
        <taxon>Pseudomonadati</taxon>
        <taxon>Pseudomonadota</taxon>
        <taxon>Alphaproteobacteria</taxon>
        <taxon>Sphingomonadales</taxon>
        <taxon>Sphingomonadaceae</taxon>
        <taxon>Novosphingobium</taxon>
    </lineage>
</organism>
<sequence length="214" mass="23414">MPVFRADAGPRPRGRPRSEDTAEIENAVLAAALREFVECGYGGASMRNIAKRAQVARTTLLGRFATKDDLFRAIMTQQIERMAALSALRSDGPPDLRKGLIAYADRALAFSLEGAFLEVNRLIYGAAQHFPQVAAAAAETTRIGIGQITGFIAACARADGVACRQPEVPAESFILLLRGWHGLAMLGQRRVPPAERRAWIERMVDNLIAGRDRW</sequence>
<keyword evidence="2 4" id="KW-0238">DNA-binding</keyword>
<feature type="region of interest" description="Disordered" evidence="5">
    <location>
        <begin position="1"/>
        <end position="21"/>
    </location>
</feature>
<evidence type="ECO:0000313" key="8">
    <source>
        <dbReference type="Proteomes" id="UP001216253"/>
    </source>
</evidence>
<keyword evidence="3" id="KW-0804">Transcription</keyword>
<evidence type="ECO:0000256" key="2">
    <source>
        <dbReference type="ARBA" id="ARBA00023125"/>
    </source>
</evidence>
<feature type="DNA-binding region" description="H-T-H motif" evidence="4">
    <location>
        <begin position="45"/>
        <end position="64"/>
    </location>
</feature>
<evidence type="ECO:0000256" key="5">
    <source>
        <dbReference type="SAM" id="MobiDB-lite"/>
    </source>
</evidence>
<dbReference type="InterPro" id="IPR050109">
    <property type="entry name" value="HTH-type_TetR-like_transc_reg"/>
</dbReference>
<evidence type="ECO:0000313" key="7">
    <source>
        <dbReference type="EMBL" id="MDE8652515.1"/>
    </source>
</evidence>
<dbReference type="SUPFAM" id="SSF46689">
    <property type="entry name" value="Homeodomain-like"/>
    <property type="match status" value="1"/>
</dbReference>
<dbReference type="EMBL" id="JARESE010000041">
    <property type="protein sequence ID" value="MDE8652515.1"/>
    <property type="molecule type" value="Genomic_DNA"/>
</dbReference>
<dbReference type="Gene3D" id="1.10.357.10">
    <property type="entry name" value="Tetracycline Repressor, domain 2"/>
    <property type="match status" value="1"/>
</dbReference>
<dbReference type="PRINTS" id="PR00455">
    <property type="entry name" value="HTHTETR"/>
</dbReference>
<comment type="caution">
    <text evidence="7">The sequence shown here is derived from an EMBL/GenBank/DDBJ whole genome shotgun (WGS) entry which is preliminary data.</text>
</comment>
<name>A0ABT5WR95_9SPHN</name>
<dbReference type="PANTHER" id="PTHR30055:SF234">
    <property type="entry name" value="HTH-TYPE TRANSCRIPTIONAL REGULATOR BETI"/>
    <property type="match status" value="1"/>
</dbReference>
<evidence type="ECO:0000256" key="3">
    <source>
        <dbReference type="ARBA" id="ARBA00023163"/>
    </source>
</evidence>
<evidence type="ECO:0000256" key="4">
    <source>
        <dbReference type="PROSITE-ProRule" id="PRU00335"/>
    </source>
</evidence>
<protein>
    <submittedName>
        <fullName evidence="7">TetR/AcrR family transcriptional regulator</fullName>
    </submittedName>
</protein>
<dbReference type="Pfam" id="PF00440">
    <property type="entry name" value="TetR_N"/>
    <property type="match status" value="1"/>
</dbReference>
<evidence type="ECO:0000259" key="6">
    <source>
        <dbReference type="PROSITE" id="PS50977"/>
    </source>
</evidence>
<keyword evidence="1" id="KW-0805">Transcription regulation</keyword>
<gene>
    <name evidence="7" type="ORF">PYV00_12470</name>
</gene>
<reference evidence="7 8" key="1">
    <citation type="submission" date="2023-03" db="EMBL/GenBank/DDBJ databases">
        <title>NovoSphingobium album sp. nov. isolated from polycyclic aromatic hydrocarbons- and heavy-metal polluted soil.</title>
        <authorList>
            <person name="Liu Z."/>
            <person name="Wang K."/>
        </authorList>
    </citation>
    <scope>NUCLEOTIDE SEQUENCE [LARGE SCALE GENOMIC DNA]</scope>
    <source>
        <strain evidence="7 8">H3SJ31-1</strain>
    </source>
</reference>